<organism evidence="5 6">
    <name type="scientific">Neocallimastix californiae</name>
    <dbReference type="NCBI Taxonomy" id="1754190"/>
    <lineage>
        <taxon>Eukaryota</taxon>
        <taxon>Fungi</taxon>
        <taxon>Fungi incertae sedis</taxon>
        <taxon>Chytridiomycota</taxon>
        <taxon>Chytridiomycota incertae sedis</taxon>
        <taxon>Neocallimastigomycetes</taxon>
        <taxon>Neocallimastigales</taxon>
        <taxon>Neocallimastigaceae</taxon>
        <taxon>Neocallimastix</taxon>
    </lineage>
</organism>
<evidence type="ECO:0000313" key="5">
    <source>
        <dbReference type="EMBL" id="ORY74667.1"/>
    </source>
</evidence>
<dbReference type="PANTHER" id="PTHR46377:SF1">
    <property type="entry name" value="DUAL SPECIFICITY PROTEIN PHOSPHATASE 19"/>
    <property type="match status" value="1"/>
</dbReference>
<dbReference type="Pfam" id="PF00782">
    <property type="entry name" value="DSPc"/>
    <property type="match status" value="1"/>
</dbReference>
<gene>
    <name evidence="5" type="ORF">LY90DRAFT_378084</name>
</gene>
<evidence type="ECO:0000259" key="4">
    <source>
        <dbReference type="PROSITE" id="PS50056"/>
    </source>
</evidence>
<evidence type="ECO:0000259" key="3">
    <source>
        <dbReference type="PROSITE" id="PS50054"/>
    </source>
</evidence>
<comment type="caution">
    <text evidence="5">The sequence shown here is derived from an EMBL/GenBank/DDBJ whole genome shotgun (WGS) entry which is preliminary data.</text>
</comment>
<dbReference type="EMBL" id="MCOG01000028">
    <property type="protein sequence ID" value="ORY74667.1"/>
    <property type="molecule type" value="Genomic_DNA"/>
</dbReference>
<dbReference type="AlphaFoldDB" id="A0A1Y2ESZ2"/>
<dbReference type="InterPro" id="IPR016130">
    <property type="entry name" value="Tyr_Pase_AS"/>
</dbReference>
<name>A0A1Y2ESZ2_9FUNG</name>
<dbReference type="InterPro" id="IPR020422">
    <property type="entry name" value="TYR_PHOSPHATASE_DUAL_dom"/>
</dbReference>
<keyword evidence="2" id="KW-0904">Protein phosphatase</keyword>
<dbReference type="PROSITE" id="PS00383">
    <property type="entry name" value="TYR_PHOSPHATASE_1"/>
    <property type="match status" value="1"/>
</dbReference>
<evidence type="ECO:0000256" key="2">
    <source>
        <dbReference type="ARBA" id="ARBA00022912"/>
    </source>
</evidence>
<dbReference type="SMART" id="SM00195">
    <property type="entry name" value="DSPc"/>
    <property type="match status" value="1"/>
</dbReference>
<proteinExistence type="predicted"/>
<dbReference type="PROSITE" id="PS50056">
    <property type="entry name" value="TYR_PHOSPHATASE_2"/>
    <property type="match status" value="1"/>
</dbReference>
<dbReference type="PANTHER" id="PTHR46377">
    <property type="entry name" value="DUAL SPECIFICITY PROTEIN PHOSPHATASE 19"/>
    <property type="match status" value="1"/>
</dbReference>
<protein>
    <submittedName>
        <fullName evidence="5">Phosphatases II</fullName>
    </submittedName>
</protein>
<dbReference type="GO" id="GO:0008579">
    <property type="term" value="F:JUN kinase phosphatase activity"/>
    <property type="evidence" value="ECO:0007669"/>
    <property type="project" value="TreeGrafter"/>
</dbReference>
<evidence type="ECO:0000256" key="1">
    <source>
        <dbReference type="ARBA" id="ARBA00022801"/>
    </source>
</evidence>
<dbReference type="OrthoDB" id="273181at2759"/>
<keyword evidence="6" id="KW-1185">Reference proteome</keyword>
<dbReference type="SUPFAM" id="SSF52799">
    <property type="entry name" value="(Phosphotyrosine protein) phosphatases II"/>
    <property type="match status" value="1"/>
</dbReference>
<dbReference type="PROSITE" id="PS50054">
    <property type="entry name" value="TYR_PHOSPHATASE_DUAL"/>
    <property type="match status" value="1"/>
</dbReference>
<dbReference type="PRINTS" id="PR01908">
    <property type="entry name" value="ADSPHPHTASE"/>
</dbReference>
<dbReference type="Gene3D" id="3.90.190.10">
    <property type="entry name" value="Protein tyrosine phosphatase superfamily"/>
    <property type="match status" value="1"/>
</dbReference>
<sequence>MDEQNVANLGISKKKLDELLAMKPFSDKFAVRRASLRKVETINTTITGRKFKEKNGIVEELSNKSNGYVVDTNPDTDCCEVVENLFIGSQDAAAEEEILNSKGITHIVNVGTGIPNMFEHKFKYFKVDILDTPEFDILPFIEPTSNFIDNAIRNENGKVLVHCNAGVSRSSAILIGYLMKKRNYSYEEALEKTKLARSCICPNFGFAEQLRRMNKNMNEINSASSEPNEIYSSTGSTMMDIDKESVPLMSSISEKGNQTMYVVNENPLEIKKIDISKLNKDSSNSNDIVTPKTV</sequence>
<keyword evidence="1" id="KW-0378">Hydrolase</keyword>
<dbReference type="GO" id="GO:0005737">
    <property type="term" value="C:cytoplasm"/>
    <property type="evidence" value="ECO:0007669"/>
    <property type="project" value="TreeGrafter"/>
</dbReference>
<dbReference type="Proteomes" id="UP000193920">
    <property type="component" value="Unassembled WGS sequence"/>
</dbReference>
<dbReference type="CDD" id="cd14498">
    <property type="entry name" value="DSP"/>
    <property type="match status" value="1"/>
</dbReference>
<reference evidence="5 6" key="1">
    <citation type="submission" date="2016-08" db="EMBL/GenBank/DDBJ databases">
        <title>A Parts List for Fungal Cellulosomes Revealed by Comparative Genomics.</title>
        <authorList>
            <consortium name="DOE Joint Genome Institute"/>
            <person name="Haitjema C.H."/>
            <person name="Gilmore S.P."/>
            <person name="Henske J.K."/>
            <person name="Solomon K.V."/>
            <person name="De Groot R."/>
            <person name="Kuo A."/>
            <person name="Mondo S.J."/>
            <person name="Salamov A.A."/>
            <person name="Labutti K."/>
            <person name="Zhao Z."/>
            <person name="Chiniquy J."/>
            <person name="Barry K."/>
            <person name="Brewer H.M."/>
            <person name="Purvine S.O."/>
            <person name="Wright A.T."/>
            <person name="Boxma B."/>
            <person name="Van Alen T."/>
            <person name="Hackstein J.H."/>
            <person name="Baker S.E."/>
            <person name="Grigoriev I.V."/>
            <person name="O'Malley M.A."/>
        </authorList>
    </citation>
    <scope>NUCLEOTIDE SEQUENCE [LARGE SCALE GENOMIC DNA]</scope>
    <source>
        <strain evidence="5 6">G1</strain>
    </source>
</reference>
<dbReference type="STRING" id="1754190.A0A1Y2ESZ2"/>
<feature type="domain" description="Tyrosine-protein phosphatase" evidence="3">
    <location>
        <begin position="77"/>
        <end position="219"/>
    </location>
</feature>
<feature type="domain" description="Tyrosine specific protein phosphatases" evidence="4">
    <location>
        <begin position="138"/>
        <end position="197"/>
    </location>
</feature>
<evidence type="ECO:0000313" key="6">
    <source>
        <dbReference type="Proteomes" id="UP000193920"/>
    </source>
</evidence>
<dbReference type="InterPro" id="IPR000387">
    <property type="entry name" value="Tyr_Pase_dom"/>
</dbReference>
<accession>A0A1Y2ESZ2</accession>
<dbReference type="InterPro" id="IPR000340">
    <property type="entry name" value="Dual-sp_phosphatase_cat-dom"/>
</dbReference>
<dbReference type="InterPro" id="IPR029021">
    <property type="entry name" value="Prot-tyrosine_phosphatase-like"/>
</dbReference>